<dbReference type="InterPro" id="IPR010997">
    <property type="entry name" value="HRDC-like_sf"/>
</dbReference>
<dbReference type="GO" id="GO:0003677">
    <property type="term" value="F:DNA binding"/>
    <property type="evidence" value="ECO:0007669"/>
    <property type="project" value="UniProtKB-KW"/>
</dbReference>
<dbReference type="GO" id="GO:0009378">
    <property type="term" value="F:four-way junction helicase activity"/>
    <property type="evidence" value="ECO:0007669"/>
    <property type="project" value="TreeGrafter"/>
</dbReference>
<dbReference type="PANTHER" id="PTHR13710:SF105">
    <property type="entry name" value="ATP-DEPENDENT DNA HELICASE Q1"/>
    <property type="match status" value="1"/>
</dbReference>
<keyword evidence="21" id="KW-1185">Reference proteome</keyword>
<evidence type="ECO:0000256" key="6">
    <source>
        <dbReference type="ARBA" id="ARBA00022763"/>
    </source>
</evidence>
<evidence type="ECO:0000256" key="7">
    <source>
        <dbReference type="ARBA" id="ARBA00022801"/>
    </source>
</evidence>
<dbReference type="EMBL" id="WSFT01000042">
    <property type="protein sequence ID" value="MBS4539171.1"/>
    <property type="molecule type" value="Genomic_DNA"/>
</dbReference>
<evidence type="ECO:0000256" key="10">
    <source>
        <dbReference type="ARBA" id="ARBA00022840"/>
    </source>
</evidence>
<dbReference type="PROSITE" id="PS51192">
    <property type="entry name" value="HELICASE_ATP_BIND_1"/>
    <property type="match status" value="1"/>
</dbReference>
<proteinExistence type="inferred from homology"/>
<dbReference type="GO" id="GO:0006260">
    <property type="term" value="P:DNA replication"/>
    <property type="evidence" value="ECO:0007669"/>
    <property type="project" value="InterPro"/>
</dbReference>
<keyword evidence="12" id="KW-0233">DNA recombination</keyword>
<evidence type="ECO:0000256" key="13">
    <source>
        <dbReference type="ARBA" id="ARBA00023204"/>
    </source>
</evidence>
<dbReference type="InterPro" id="IPR004589">
    <property type="entry name" value="DNA_helicase_ATP-dep_RecQ"/>
</dbReference>
<name>A0A942UY80_9FIRM</name>
<dbReference type="GO" id="GO:0005524">
    <property type="term" value="F:ATP binding"/>
    <property type="evidence" value="ECO:0007669"/>
    <property type="project" value="UniProtKB-KW"/>
</dbReference>
<dbReference type="GO" id="GO:0005737">
    <property type="term" value="C:cytoplasm"/>
    <property type="evidence" value="ECO:0007669"/>
    <property type="project" value="TreeGrafter"/>
</dbReference>
<dbReference type="AlphaFoldDB" id="A0A942UY80"/>
<protein>
    <recommendedName>
        <fullName evidence="16">DNA helicase RecQ</fullName>
        <ecNumber evidence="16">5.6.2.4</ecNumber>
    </recommendedName>
</protein>
<keyword evidence="13" id="KW-0234">DNA repair</keyword>
<dbReference type="SUPFAM" id="SSF52540">
    <property type="entry name" value="P-loop containing nucleoside triphosphate hydrolases"/>
    <property type="match status" value="1"/>
</dbReference>
<dbReference type="InterPro" id="IPR006293">
    <property type="entry name" value="DNA_helicase_ATP-dep_RecQ_bac"/>
</dbReference>
<dbReference type="PANTHER" id="PTHR13710">
    <property type="entry name" value="DNA HELICASE RECQ FAMILY MEMBER"/>
    <property type="match status" value="1"/>
</dbReference>
<dbReference type="InterPro" id="IPR036390">
    <property type="entry name" value="WH_DNA-bd_sf"/>
</dbReference>
<dbReference type="SMART" id="SM00956">
    <property type="entry name" value="RQC"/>
    <property type="match status" value="1"/>
</dbReference>
<evidence type="ECO:0000259" key="17">
    <source>
        <dbReference type="PROSITE" id="PS50967"/>
    </source>
</evidence>
<feature type="domain" description="Helicase ATP-binding" evidence="18">
    <location>
        <begin position="24"/>
        <end position="193"/>
    </location>
</feature>
<evidence type="ECO:0000256" key="8">
    <source>
        <dbReference type="ARBA" id="ARBA00022806"/>
    </source>
</evidence>
<dbReference type="NCBIfam" id="TIGR01389">
    <property type="entry name" value="recQ"/>
    <property type="match status" value="1"/>
</dbReference>
<dbReference type="Gene3D" id="3.40.50.300">
    <property type="entry name" value="P-loop containing nucleotide triphosphate hydrolases"/>
    <property type="match status" value="2"/>
</dbReference>
<comment type="cofactor">
    <cofactor evidence="2">
        <name>Zn(2+)</name>
        <dbReference type="ChEBI" id="CHEBI:29105"/>
    </cofactor>
</comment>
<dbReference type="CDD" id="cd18794">
    <property type="entry name" value="SF2_C_RecQ"/>
    <property type="match status" value="1"/>
</dbReference>
<keyword evidence="10" id="KW-0067">ATP-binding</keyword>
<sequence>MNINNVLKEYFGYDSFRRGQEELIQGVIDGNDVLGIMPTSGGKSLCYQIPSLVTKGTTLVISPLISLMKDQVDALTEVGISATYINSTLTSLQLNERLQNIKEDKYELIYIAPERLNHQGFINLIKNIDIPFIAIDESHCISKWGHDFRPSYREIPKFISNLETRPVIGAYTATATEEIIEDIKDLLNLQEPKEVITGFDRENLFFKVENNIDKRSFILNYIKKRNDESGIIYCSTRKEVESLGSFLNDKRYHASIYHGGMNKEDREKAQHSFIYDESPIMVATNAFGMGIDKSNVRYVIHYNIPQSMEAYYQEAGRAGRDGEDSECILLFSPQDVVKQKFLIGESHVNPERASIAYKNLQYLVDYCYSHDCLRGKILEYFGEVDVIDKCDNCSNCTIERELKDVTIEAQKILSCVYRMNEKFGTTVVAQVLNGSKNKKVLNFNLDNLSTYGLMDNYTEKDIKNIIAMLISQGYLSLTESKFPVVRLTPTSKKVLKGNEKVYMAVDIFKENTSSSDNYYKDLFEELKSLRRNLALEKNIPPYVIFPDTSLKEMASILPSNKEHFLNIKGVGDKKYQTYGVIFMDLINRYIDENDAKPISELASSITKKSIEPKVKTHIASYNLYKEGNSIEEIAKIRDVKKDTILTHFVKCEEEGLSINWDSVVQADVEKQVLEAMDEVGSEFLKPIKEILPANISYYDIKCVIYKKNYAK</sequence>
<dbReference type="Proteomes" id="UP000724672">
    <property type="component" value="Unassembled WGS sequence"/>
</dbReference>
<keyword evidence="4" id="KW-0479">Metal-binding</keyword>
<comment type="similarity">
    <text evidence="3">Belongs to the helicase family. RecQ subfamily.</text>
</comment>
<keyword evidence="14" id="KW-0413">Isomerase</keyword>
<keyword evidence="8 20" id="KW-0347">Helicase</keyword>
<dbReference type="InterPro" id="IPR001650">
    <property type="entry name" value="Helicase_C-like"/>
</dbReference>
<gene>
    <name evidence="20" type="primary">recQ</name>
    <name evidence="20" type="ORF">GOQ27_11910</name>
</gene>
<evidence type="ECO:0000256" key="4">
    <source>
        <dbReference type="ARBA" id="ARBA00022723"/>
    </source>
</evidence>
<evidence type="ECO:0000256" key="11">
    <source>
        <dbReference type="ARBA" id="ARBA00023125"/>
    </source>
</evidence>
<feature type="domain" description="Helicase C-terminal" evidence="19">
    <location>
        <begin position="200"/>
        <end position="363"/>
    </location>
</feature>
<keyword evidence="11" id="KW-0238">DNA-binding</keyword>
<dbReference type="InterPro" id="IPR018982">
    <property type="entry name" value="RQC_domain"/>
</dbReference>
<dbReference type="InterPro" id="IPR044876">
    <property type="entry name" value="HRDC_dom_sf"/>
</dbReference>
<dbReference type="GO" id="GO:0009432">
    <property type="term" value="P:SOS response"/>
    <property type="evidence" value="ECO:0007669"/>
    <property type="project" value="UniProtKB-UniRule"/>
</dbReference>
<dbReference type="InterPro" id="IPR027417">
    <property type="entry name" value="P-loop_NTPase"/>
</dbReference>
<evidence type="ECO:0000256" key="16">
    <source>
        <dbReference type="NCBIfam" id="TIGR01389"/>
    </source>
</evidence>
<dbReference type="PROSITE" id="PS51194">
    <property type="entry name" value="HELICASE_CTER"/>
    <property type="match status" value="1"/>
</dbReference>
<comment type="catalytic activity">
    <reaction evidence="15">
        <text>Couples ATP hydrolysis with the unwinding of duplex DNA by translocating in the 3'-5' direction.</text>
        <dbReference type="EC" id="5.6.2.4"/>
    </reaction>
</comment>
<dbReference type="EC" id="5.6.2.4" evidence="16"/>
<evidence type="ECO:0000256" key="15">
    <source>
        <dbReference type="ARBA" id="ARBA00034617"/>
    </source>
</evidence>
<dbReference type="FunFam" id="3.40.50.300:FF:001389">
    <property type="entry name" value="ATP-dependent DNA helicase RecQ"/>
    <property type="match status" value="1"/>
</dbReference>
<dbReference type="Pfam" id="PF14493">
    <property type="entry name" value="HTH_40"/>
    <property type="match status" value="1"/>
</dbReference>
<dbReference type="Gene3D" id="1.10.10.10">
    <property type="entry name" value="Winged helix-like DNA-binding domain superfamily/Winged helix DNA-binding domain"/>
    <property type="match status" value="1"/>
</dbReference>
<feature type="domain" description="HRDC" evidence="17">
    <location>
        <begin position="516"/>
        <end position="596"/>
    </location>
</feature>
<evidence type="ECO:0000259" key="19">
    <source>
        <dbReference type="PROSITE" id="PS51194"/>
    </source>
</evidence>
<comment type="cofactor">
    <cofactor evidence="1">
        <name>Mg(2+)</name>
        <dbReference type="ChEBI" id="CHEBI:18420"/>
    </cofactor>
</comment>
<evidence type="ECO:0000259" key="18">
    <source>
        <dbReference type="PROSITE" id="PS51192"/>
    </source>
</evidence>
<dbReference type="Gene3D" id="1.10.150.80">
    <property type="entry name" value="HRDC domain"/>
    <property type="match status" value="1"/>
</dbReference>
<evidence type="ECO:0000256" key="1">
    <source>
        <dbReference type="ARBA" id="ARBA00001946"/>
    </source>
</evidence>
<keyword evidence="6" id="KW-0227">DNA damage</keyword>
<dbReference type="SMART" id="SM00490">
    <property type="entry name" value="HELICc"/>
    <property type="match status" value="1"/>
</dbReference>
<evidence type="ECO:0000313" key="20">
    <source>
        <dbReference type="EMBL" id="MBS4539171.1"/>
    </source>
</evidence>
<dbReference type="SUPFAM" id="SSF47819">
    <property type="entry name" value="HRDC-like"/>
    <property type="match status" value="1"/>
</dbReference>
<dbReference type="Pfam" id="PF00270">
    <property type="entry name" value="DEAD"/>
    <property type="match status" value="1"/>
</dbReference>
<evidence type="ECO:0000256" key="9">
    <source>
        <dbReference type="ARBA" id="ARBA00022833"/>
    </source>
</evidence>
<dbReference type="GO" id="GO:0043590">
    <property type="term" value="C:bacterial nucleoid"/>
    <property type="evidence" value="ECO:0007669"/>
    <property type="project" value="TreeGrafter"/>
</dbReference>
<dbReference type="InterPro" id="IPR011545">
    <property type="entry name" value="DEAD/DEAH_box_helicase_dom"/>
</dbReference>
<dbReference type="SMART" id="SM00487">
    <property type="entry name" value="DEXDc"/>
    <property type="match status" value="1"/>
</dbReference>
<evidence type="ECO:0000256" key="2">
    <source>
        <dbReference type="ARBA" id="ARBA00001947"/>
    </source>
</evidence>
<dbReference type="GO" id="GO:0006281">
    <property type="term" value="P:DNA repair"/>
    <property type="evidence" value="ECO:0007669"/>
    <property type="project" value="UniProtKB-KW"/>
</dbReference>
<evidence type="ECO:0000256" key="14">
    <source>
        <dbReference type="ARBA" id="ARBA00023235"/>
    </source>
</evidence>
<dbReference type="InterPro" id="IPR002121">
    <property type="entry name" value="HRDC_dom"/>
</dbReference>
<evidence type="ECO:0000256" key="12">
    <source>
        <dbReference type="ARBA" id="ARBA00023172"/>
    </source>
</evidence>
<dbReference type="GO" id="GO:0030894">
    <property type="term" value="C:replisome"/>
    <property type="evidence" value="ECO:0007669"/>
    <property type="project" value="TreeGrafter"/>
</dbReference>
<reference evidence="20" key="1">
    <citation type="submission" date="2019-12" db="EMBL/GenBank/DDBJ databases">
        <title>Clostridiaceae gen. nov. sp. nov., isolated from sediment in Xinjiang, China.</title>
        <authorList>
            <person name="Zhang R."/>
        </authorList>
    </citation>
    <scope>NUCLEOTIDE SEQUENCE</scope>
    <source>
        <strain evidence="20">D2Q-11</strain>
    </source>
</reference>
<dbReference type="Pfam" id="PF00570">
    <property type="entry name" value="HRDC"/>
    <property type="match status" value="1"/>
</dbReference>
<keyword evidence="5" id="KW-0547">Nucleotide-binding</keyword>
<dbReference type="SUPFAM" id="SSF46785">
    <property type="entry name" value="Winged helix' DNA-binding domain"/>
    <property type="match status" value="1"/>
</dbReference>
<keyword evidence="9" id="KW-0862">Zinc</keyword>
<evidence type="ECO:0000313" key="21">
    <source>
        <dbReference type="Proteomes" id="UP000724672"/>
    </source>
</evidence>
<dbReference type="SMART" id="SM00341">
    <property type="entry name" value="HRDC"/>
    <property type="match status" value="1"/>
</dbReference>
<evidence type="ECO:0000256" key="5">
    <source>
        <dbReference type="ARBA" id="ARBA00022741"/>
    </source>
</evidence>
<dbReference type="Pfam" id="PF16124">
    <property type="entry name" value="RecQ_Zn_bind"/>
    <property type="match status" value="1"/>
</dbReference>
<dbReference type="PROSITE" id="PS50967">
    <property type="entry name" value="HRDC"/>
    <property type="match status" value="1"/>
</dbReference>
<comment type="caution">
    <text evidence="20">The sequence shown here is derived from an EMBL/GenBank/DDBJ whole genome shotgun (WGS) entry which is preliminary data.</text>
</comment>
<dbReference type="InterPro" id="IPR036388">
    <property type="entry name" value="WH-like_DNA-bd_sf"/>
</dbReference>
<dbReference type="InterPro" id="IPR032284">
    <property type="entry name" value="RecQ_Zn-bd"/>
</dbReference>
<keyword evidence="7 20" id="KW-0378">Hydrolase</keyword>
<dbReference type="NCBIfam" id="TIGR00614">
    <property type="entry name" value="recQ_fam"/>
    <property type="match status" value="1"/>
</dbReference>
<dbReference type="InterPro" id="IPR029491">
    <property type="entry name" value="Helicase_HTH"/>
</dbReference>
<dbReference type="Pfam" id="PF09382">
    <property type="entry name" value="RQC"/>
    <property type="match status" value="1"/>
</dbReference>
<organism evidence="20 21">
    <name type="scientific">Anaeromonas frigoriresistens</name>
    <dbReference type="NCBI Taxonomy" id="2683708"/>
    <lineage>
        <taxon>Bacteria</taxon>
        <taxon>Bacillati</taxon>
        <taxon>Bacillota</taxon>
        <taxon>Tissierellia</taxon>
        <taxon>Tissierellales</taxon>
        <taxon>Thermohalobacteraceae</taxon>
        <taxon>Anaeromonas</taxon>
    </lineage>
</organism>
<dbReference type="InterPro" id="IPR014001">
    <property type="entry name" value="Helicase_ATP-bd"/>
</dbReference>
<dbReference type="Pfam" id="PF00271">
    <property type="entry name" value="Helicase_C"/>
    <property type="match status" value="1"/>
</dbReference>
<dbReference type="GO" id="GO:0016787">
    <property type="term" value="F:hydrolase activity"/>
    <property type="evidence" value="ECO:0007669"/>
    <property type="project" value="UniProtKB-KW"/>
</dbReference>
<evidence type="ECO:0000256" key="3">
    <source>
        <dbReference type="ARBA" id="ARBA00005446"/>
    </source>
</evidence>
<dbReference type="GO" id="GO:0046872">
    <property type="term" value="F:metal ion binding"/>
    <property type="evidence" value="ECO:0007669"/>
    <property type="project" value="UniProtKB-KW"/>
</dbReference>
<dbReference type="CDD" id="cd17920">
    <property type="entry name" value="DEXHc_RecQ"/>
    <property type="match status" value="1"/>
</dbReference>
<accession>A0A942UY80</accession>
<dbReference type="GO" id="GO:0043138">
    <property type="term" value="F:3'-5' DNA helicase activity"/>
    <property type="evidence" value="ECO:0007669"/>
    <property type="project" value="UniProtKB-EC"/>
</dbReference>
<dbReference type="GO" id="GO:0006310">
    <property type="term" value="P:DNA recombination"/>
    <property type="evidence" value="ECO:0007669"/>
    <property type="project" value="UniProtKB-UniRule"/>
</dbReference>